<sequence length="270" mass="28970">MAIVCKGFDGQMTEADWARMAQLMGGVPTVRDADDLTVSADVQGTTVTAAIVSGVSWAHGVMVTSDATETATTQLTPKGTHYDYVVLTRDWQNNSAKFEIITGGTAERARDVIADNPGMKHQQLLAAIKTVNGDIEVLDRRAFAGRVAYADSLSAIPTPHEGDMIVTGEPAAWIYRGRGWGAPFPRIETGYRYAMFNSSSVYSYKVDFEHPYRKPPTVVASMATGAGGTQMINVRTFNVTTTGFSLAFVTVDGSKPAGVKAEANWFAVGV</sequence>
<dbReference type="InterPro" id="IPR037221">
    <property type="entry name" value="H-type_lectin_dom_sf"/>
</dbReference>
<organism evidence="2 3">
    <name type="scientific">Cutibacterium avidum</name>
    <dbReference type="NCBI Taxonomy" id="33010"/>
    <lineage>
        <taxon>Bacteria</taxon>
        <taxon>Bacillati</taxon>
        <taxon>Actinomycetota</taxon>
        <taxon>Actinomycetes</taxon>
        <taxon>Propionibacteriales</taxon>
        <taxon>Propionibacteriaceae</taxon>
        <taxon>Cutibacterium</taxon>
    </lineage>
</organism>
<gene>
    <name evidence="2" type="ORF">CHT91_02910</name>
</gene>
<accession>A0A3E2DM98</accession>
<dbReference type="EMBL" id="NOWI01000002">
    <property type="protein sequence ID" value="RFT46509.1"/>
    <property type="molecule type" value="Genomic_DNA"/>
</dbReference>
<evidence type="ECO:0000313" key="2">
    <source>
        <dbReference type="EMBL" id="RFT46509.1"/>
    </source>
</evidence>
<dbReference type="Gene3D" id="2.60.40.2080">
    <property type="match status" value="1"/>
</dbReference>
<name>A0A3E2DM98_9ACTN</name>
<proteinExistence type="predicted"/>
<dbReference type="Pfam" id="PF09458">
    <property type="entry name" value="H_lectin"/>
    <property type="match status" value="1"/>
</dbReference>
<comment type="caution">
    <text evidence="2">The sequence shown here is derived from an EMBL/GenBank/DDBJ whole genome shotgun (WGS) entry which is preliminary data.</text>
</comment>
<evidence type="ECO:0000313" key="3">
    <source>
        <dbReference type="Proteomes" id="UP000259211"/>
    </source>
</evidence>
<dbReference type="InterPro" id="IPR019019">
    <property type="entry name" value="H-type_lectin_domain"/>
</dbReference>
<reference evidence="2 3" key="1">
    <citation type="submission" date="2017-07" db="EMBL/GenBank/DDBJ databases">
        <authorList>
            <person name="Sun Z.S."/>
            <person name="Albrecht U."/>
            <person name="Echele G."/>
            <person name="Lee C.C."/>
        </authorList>
    </citation>
    <scope>NUCLEOTIDE SEQUENCE [LARGE SCALE GENOMIC DNA]</scope>
    <source>
        <strain evidence="2 3">P16-029</strain>
    </source>
</reference>
<evidence type="ECO:0000259" key="1">
    <source>
        <dbReference type="Pfam" id="PF09458"/>
    </source>
</evidence>
<dbReference type="Proteomes" id="UP000259211">
    <property type="component" value="Unassembled WGS sequence"/>
</dbReference>
<protein>
    <recommendedName>
        <fullName evidence="1">H-type lectin domain-containing protein</fullName>
    </recommendedName>
</protein>
<dbReference type="GO" id="GO:0030246">
    <property type="term" value="F:carbohydrate binding"/>
    <property type="evidence" value="ECO:0007669"/>
    <property type="project" value="InterPro"/>
</dbReference>
<dbReference type="GO" id="GO:0007155">
    <property type="term" value="P:cell adhesion"/>
    <property type="evidence" value="ECO:0007669"/>
    <property type="project" value="InterPro"/>
</dbReference>
<dbReference type="AlphaFoldDB" id="A0A3E2DM98"/>
<feature type="domain" description="H-type lectin" evidence="1">
    <location>
        <begin position="204"/>
        <end position="268"/>
    </location>
</feature>
<dbReference type="SUPFAM" id="SSF141086">
    <property type="entry name" value="Agglutinin HPA-like"/>
    <property type="match status" value="1"/>
</dbReference>